<name>A0A8B6X956_9BURK</name>
<dbReference type="RefSeq" id="WP_051378418.1">
    <property type="nucleotide sequence ID" value="NZ_AXWS01000008.1"/>
</dbReference>
<dbReference type="Proteomes" id="UP000675920">
    <property type="component" value="Unplaced"/>
</dbReference>
<protein>
    <submittedName>
        <fullName evidence="3">Uncharacterized protein</fullName>
    </submittedName>
</protein>
<evidence type="ECO:0000256" key="1">
    <source>
        <dbReference type="SAM" id="MobiDB-lite"/>
    </source>
</evidence>
<organism evidence="2 3">
    <name type="scientific">Derxia gummosa DSM 723</name>
    <dbReference type="NCBI Taxonomy" id="1121388"/>
    <lineage>
        <taxon>Bacteria</taxon>
        <taxon>Pseudomonadati</taxon>
        <taxon>Pseudomonadota</taxon>
        <taxon>Betaproteobacteria</taxon>
        <taxon>Burkholderiales</taxon>
        <taxon>Alcaligenaceae</taxon>
        <taxon>Derxia</taxon>
    </lineage>
</organism>
<accession>A0A8B6X956</accession>
<dbReference type="AlphaFoldDB" id="A0A8B6X956"/>
<sequence length="151" mass="16341">MAALPDSDGNRDGARGDGASAAGASGAGRLPDLLSAAQLGIFDDAGAVILSFSYENDPDAFFASRIARREVEARLATMADAARRLPPGLRAELEKVDWDAWWSLGETLASRADDDAARIELWKAIKTLVPESLLWLRRYKVARPELFALRG</sequence>
<evidence type="ECO:0000313" key="3">
    <source>
        <dbReference type="RefSeq" id="WP_051378418.1"/>
    </source>
</evidence>
<reference evidence="3" key="1">
    <citation type="submission" date="2025-08" db="UniProtKB">
        <authorList>
            <consortium name="RefSeq"/>
        </authorList>
    </citation>
    <scope>IDENTIFICATION</scope>
</reference>
<keyword evidence="2" id="KW-1185">Reference proteome</keyword>
<feature type="region of interest" description="Disordered" evidence="1">
    <location>
        <begin position="1"/>
        <end position="23"/>
    </location>
</feature>
<dbReference type="OrthoDB" id="8562559at2"/>
<evidence type="ECO:0000313" key="2">
    <source>
        <dbReference type="Proteomes" id="UP000675920"/>
    </source>
</evidence>
<proteinExistence type="predicted"/>